<gene>
    <name evidence="3" type="ORF">F3J37_25775</name>
</gene>
<accession>A0ABX0RZU3</accession>
<sequence>MSKYFLACFFALCAFSVSAGHGGTGGNGGAGGYMGKKGADGADGGNGSDGGSSNNTPGGPGCPGGTDSDMDGKFYLPGTKQECNPGKKDLIKTHQPIVVGV</sequence>
<proteinExistence type="predicted"/>
<organism evidence="3 4">
    <name type="scientific">Candidatus Pantoea communis</name>
    <dbReference type="NCBI Taxonomy" id="2608354"/>
    <lineage>
        <taxon>Bacteria</taxon>
        <taxon>Pseudomonadati</taxon>
        <taxon>Pseudomonadota</taxon>
        <taxon>Gammaproteobacteria</taxon>
        <taxon>Enterobacterales</taxon>
        <taxon>Erwiniaceae</taxon>
        <taxon>Pantoea</taxon>
    </lineage>
</organism>
<dbReference type="EMBL" id="VWXC01000030">
    <property type="protein sequence ID" value="NIG22076.1"/>
    <property type="molecule type" value="Genomic_DNA"/>
</dbReference>
<evidence type="ECO:0000256" key="1">
    <source>
        <dbReference type="SAM" id="MobiDB-lite"/>
    </source>
</evidence>
<keyword evidence="4" id="KW-1185">Reference proteome</keyword>
<feature type="signal peptide" evidence="2">
    <location>
        <begin position="1"/>
        <end position="19"/>
    </location>
</feature>
<keyword evidence="2" id="KW-0732">Signal</keyword>
<feature type="region of interest" description="Disordered" evidence="1">
    <location>
        <begin position="28"/>
        <end position="78"/>
    </location>
</feature>
<comment type="caution">
    <text evidence="3">The sequence shown here is derived from an EMBL/GenBank/DDBJ whole genome shotgun (WGS) entry which is preliminary data.</text>
</comment>
<protein>
    <submittedName>
        <fullName evidence="3">Uncharacterized protein</fullName>
    </submittedName>
</protein>
<evidence type="ECO:0000313" key="3">
    <source>
        <dbReference type="EMBL" id="NIG22076.1"/>
    </source>
</evidence>
<reference evidence="3 4" key="1">
    <citation type="journal article" date="2019" name="bioRxiv">
        <title>Bacteria contribute to plant secondary compound degradation in a generalist herbivore system.</title>
        <authorList>
            <person name="Francoeur C.B."/>
            <person name="Khadempour L."/>
            <person name="Moreira-Soto R.D."/>
            <person name="Gotting K."/>
            <person name="Book A.J."/>
            <person name="Pinto-Tomas A.A."/>
            <person name="Keefover-Ring K."/>
            <person name="Currie C.R."/>
        </authorList>
    </citation>
    <scope>NUCLEOTIDE SEQUENCE [LARGE SCALE GENOMIC DNA]</scope>
    <source>
        <strain evidence="3">Al-1710</strain>
    </source>
</reference>
<evidence type="ECO:0000313" key="4">
    <source>
        <dbReference type="Proteomes" id="UP001515780"/>
    </source>
</evidence>
<dbReference type="RefSeq" id="WP_052127529.1">
    <property type="nucleotide sequence ID" value="NZ_VWXC01000030.1"/>
</dbReference>
<dbReference type="Proteomes" id="UP001515780">
    <property type="component" value="Unassembled WGS sequence"/>
</dbReference>
<evidence type="ECO:0000256" key="2">
    <source>
        <dbReference type="SAM" id="SignalP"/>
    </source>
</evidence>
<name>A0ABX0RZU3_9GAMM</name>
<feature type="compositionally biased region" description="Gly residues" evidence="1">
    <location>
        <begin position="28"/>
        <end position="50"/>
    </location>
</feature>
<feature type="chain" id="PRO_5046325044" evidence="2">
    <location>
        <begin position="20"/>
        <end position="101"/>
    </location>
</feature>